<feature type="compositionally biased region" description="Polar residues" evidence="1">
    <location>
        <begin position="191"/>
        <end position="203"/>
    </location>
</feature>
<protein>
    <submittedName>
        <fullName evidence="4">Uncharacterized protein LOC100371178 isoform X1</fullName>
    </submittedName>
</protein>
<dbReference type="GeneID" id="100371178"/>
<dbReference type="RefSeq" id="XP_002739794.1">
    <property type="nucleotide sequence ID" value="XM_002739748.2"/>
</dbReference>
<reference evidence="4" key="1">
    <citation type="submission" date="2025-08" db="UniProtKB">
        <authorList>
            <consortium name="RefSeq"/>
        </authorList>
    </citation>
    <scope>IDENTIFICATION</scope>
    <source>
        <tissue evidence="4">Testes</tissue>
    </source>
</reference>
<name>A0ABM0GXX0_SACKO</name>
<keyword evidence="2" id="KW-1133">Transmembrane helix</keyword>
<evidence type="ECO:0000256" key="2">
    <source>
        <dbReference type="SAM" id="Phobius"/>
    </source>
</evidence>
<evidence type="ECO:0000256" key="1">
    <source>
        <dbReference type="SAM" id="MobiDB-lite"/>
    </source>
</evidence>
<keyword evidence="3" id="KW-1185">Reference proteome</keyword>
<evidence type="ECO:0000313" key="3">
    <source>
        <dbReference type="Proteomes" id="UP000694865"/>
    </source>
</evidence>
<dbReference type="PANTHER" id="PTHR36694">
    <property type="entry name" value="PASIFLORA 1, ISOFORM A-RELATED"/>
    <property type="match status" value="1"/>
</dbReference>
<keyword evidence="2" id="KW-0472">Membrane</keyword>
<feature type="transmembrane region" description="Helical" evidence="2">
    <location>
        <begin position="123"/>
        <end position="147"/>
    </location>
</feature>
<dbReference type="PANTHER" id="PTHR36694:SF11">
    <property type="entry name" value="LP21121P-RELATED"/>
    <property type="match status" value="1"/>
</dbReference>
<feature type="transmembrane region" description="Helical" evidence="2">
    <location>
        <begin position="84"/>
        <end position="111"/>
    </location>
</feature>
<accession>A0ABM0GXX0</accession>
<feature type="transmembrane region" description="Helical" evidence="2">
    <location>
        <begin position="20"/>
        <end position="38"/>
    </location>
</feature>
<gene>
    <name evidence="4" type="primary">LOC100371178</name>
</gene>
<sequence>MPLITKCMCWDNIYSASRAAAMYTLCLSTNLLLLYLFKFSTYIPAHDEDPFMVVVYKAWFLLLLIYALYFITSFILLNGIEKAFVGMVLFFLTFLVAAEIIETGIIVLLLVEGGFTSTIHVEFSLYIVKLVPNILIFVVVLSCYQALKEQKRNEKNYDDLVRKGLIVPGSPMPSAVDRDDEGGFDEIYQPRPSTSGNNNNANLSQLDSASAYIDSGGARAV</sequence>
<dbReference type="Proteomes" id="UP000694865">
    <property type="component" value="Unplaced"/>
</dbReference>
<proteinExistence type="predicted"/>
<organism evidence="3 4">
    <name type="scientific">Saccoglossus kowalevskii</name>
    <name type="common">Acorn worm</name>
    <dbReference type="NCBI Taxonomy" id="10224"/>
    <lineage>
        <taxon>Eukaryota</taxon>
        <taxon>Metazoa</taxon>
        <taxon>Hemichordata</taxon>
        <taxon>Enteropneusta</taxon>
        <taxon>Harrimaniidae</taxon>
        <taxon>Saccoglossus</taxon>
    </lineage>
</organism>
<evidence type="ECO:0000313" key="4">
    <source>
        <dbReference type="RefSeq" id="XP_002739794.1"/>
    </source>
</evidence>
<keyword evidence="2" id="KW-0812">Transmembrane</keyword>
<feature type="transmembrane region" description="Helical" evidence="2">
    <location>
        <begin position="58"/>
        <end position="77"/>
    </location>
</feature>
<feature type="region of interest" description="Disordered" evidence="1">
    <location>
        <begin position="171"/>
        <end position="203"/>
    </location>
</feature>